<feature type="non-terminal residue" evidence="1">
    <location>
        <position position="200"/>
    </location>
</feature>
<sequence>MKIDLTDKKVIITGGSTGIGKEVVKLFAENKSKIALFDVNDSEGSNLSNELNKKGSEIRYWHLDVRDSNQVSGGVLAANQWLGGVDILINLAGILQGASLDIEKFPDDIWESVIGINLTGSYLMVKHVSEIMIKQKKGVIILTSSGAGVLGSSSSYAYGSSKGGVHGFALVLMDKLAKYGIRVHDILPGSVDTPLKNSQI</sequence>
<protein>
    <submittedName>
        <fullName evidence="1">Uncharacterized protein</fullName>
    </submittedName>
</protein>
<dbReference type="SUPFAM" id="SSF51735">
    <property type="entry name" value="NAD(P)-binding Rossmann-fold domains"/>
    <property type="match status" value="1"/>
</dbReference>
<dbReference type="InterPro" id="IPR036291">
    <property type="entry name" value="NAD(P)-bd_dom_sf"/>
</dbReference>
<feature type="non-terminal residue" evidence="1">
    <location>
        <position position="1"/>
    </location>
</feature>
<dbReference type="AlphaFoldDB" id="A0A382ZXK0"/>
<name>A0A382ZXK0_9ZZZZ</name>
<organism evidence="1">
    <name type="scientific">marine metagenome</name>
    <dbReference type="NCBI Taxonomy" id="408172"/>
    <lineage>
        <taxon>unclassified sequences</taxon>
        <taxon>metagenomes</taxon>
        <taxon>ecological metagenomes</taxon>
    </lineage>
</organism>
<dbReference type="PROSITE" id="PS00061">
    <property type="entry name" value="ADH_SHORT"/>
    <property type="match status" value="1"/>
</dbReference>
<dbReference type="InterPro" id="IPR002347">
    <property type="entry name" value="SDR_fam"/>
</dbReference>
<dbReference type="Pfam" id="PF00106">
    <property type="entry name" value="adh_short"/>
    <property type="match status" value="1"/>
</dbReference>
<gene>
    <name evidence="1" type="ORF">METZ01_LOCUS453101</name>
</gene>
<dbReference type="Gene3D" id="3.40.50.720">
    <property type="entry name" value="NAD(P)-binding Rossmann-like Domain"/>
    <property type="match status" value="1"/>
</dbReference>
<dbReference type="PRINTS" id="PR00080">
    <property type="entry name" value="SDRFAMILY"/>
</dbReference>
<reference evidence="1" key="1">
    <citation type="submission" date="2018-05" db="EMBL/GenBank/DDBJ databases">
        <authorList>
            <person name="Lanie J.A."/>
            <person name="Ng W.-L."/>
            <person name="Kazmierczak K.M."/>
            <person name="Andrzejewski T.M."/>
            <person name="Davidsen T.M."/>
            <person name="Wayne K.J."/>
            <person name="Tettelin H."/>
            <person name="Glass J.I."/>
            <person name="Rusch D."/>
            <person name="Podicherti R."/>
            <person name="Tsui H.-C.T."/>
            <person name="Winkler M.E."/>
        </authorList>
    </citation>
    <scope>NUCLEOTIDE SEQUENCE</scope>
</reference>
<accession>A0A382ZXK0</accession>
<dbReference type="CDD" id="cd05233">
    <property type="entry name" value="SDR_c"/>
    <property type="match status" value="1"/>
</dbReference>
<dbReference type="PANTHER" id="PTHR42820">
    <property type="entry name" value="SHORT-CHAIN DEHYDROGENASE REDUCTASE"/>
    <property type="match status" value="1"/>
</dbReference>
<evidence type="ECO:0000313" key="1">
    <source>
        <dbReference type="EMBL" id="SVE00247.1"/>
    </source>
</evidence>
<dbReference type="InterPro" id="IPR020904">
    <property type="entry name" value="Sc_DH/Rdtase_CS"/>
</dbReference>
<proteinExistence type="predicted"/>
<dbReference type="PRINTS" id="PR00081">
    <property type="entry name" value="GDHRDH"/>
</dbReference>
<dbReference type="PANTHER" id="PTHR42820:SF1">
    <property type="entry name" value="SHORT-CHAIN DEHYDROGENASE_REDUCTASE FAMILY PROTEIN"/>
    <property type="match status" value="1"/>
</dbReference>
<dbReference type="EMBL" id="UINC01187494">
    <property type="protein sequence ID" value="SVE00247.1"/>
    <property type="molecule type" value="Genomic_DNA"/>
</dbReference>